<dbReference type="SMART" id="SM00202">
    <property type="entry name" value="SR"/>
    <property type="match status" value="1"/>
</dbReference>
<evidence type="ECO:0000259" key="7">
    <source>
        <dbReference type="PROSITE" id="PS50287"/>
    </source>
</evidence>
<keyword evidence="1 3" id="KW-1015">Disulfide bond</keyword>
<proteinExistence type="predicted"/>
<dbReference type="PROSITE" id="PS50287">
    <property type="entry name" value="SRCR_2"/>
    <property type="match status" value="1"/>
</dbReference>
<dbReference type="PANTHER" id="PTHR48071:SF18">
    <property type="entry name" value="DELETED IN MALIGNANT BRAIN TUMORS 1 PROTEIN-RELATED"/>
    <property type="match status" value="1"/>
</dbReference>
<evidence type="ECO:0000313" key="9">
    <source>
        <dbReference type="Proteomes" id="UP000005408"/>
    </source>
</evidence>
<feature type="disulfide bond" evidence="3">
    <location>
        <begin position="257"/>
        <end position="267"/>
    </location>
</feature>
<evidence type="ECO:0000313" key="8">
    <source>
        <dbReference type="EnsemblMetazoa" id="G27545.1:cds"/>
    </source>
</evidence>
<dbReference type="FunFam" id="3.10.250.10:FF:000011">
    <property type="entry name" value="Scavenger receptor class A member 5"/>
    <property type="match status" value="1"/>
</dbReference>
<feature type="region of interest" description="Disordered" evidence="5">
    <location>
        <begin position="137"/>
        <end position="199"/>
    </location>
</feature>
<dbReference type="GO" id="GO:0016020">
    <property type="term" value="C:membrane"/>
    <property type="evidence" value="ECO:0007669"/>
    <property type="project" value="InterPro"/>
</dbReference>
<dbReference type="Gene3D" id="3.10.250.10">
    <property type="entry name" value="SRCR-like domain"/>
    <property type="match status" value="1"/>
</dbReference>
<dbReference type="OMA" id="VCADNFE"/>
<keyword evidence="9" id="KW-1185">Reference proteome</keyword>
<evidence type="ECO:0000256" key="5">
    <source>
        <dbReference type="SAM" id="MobiDB-lite"/>
    </source>
</evidence>
<keyword evidence="6" id="KW-0732">Signal</keyword>
<evidence type="ECO:0000256" key="4">
    <source>
        <dbReference type="SAM" id="Coils"/>
    </source>
</evidence>
<feature type="domain" description="SRCR" evidence="7">
    <location>
        <begin position="188"/>
        <end position="288"/>
    </location>
</feature>
<accession>A0A8W8LDV6</accession>
<feature type="signal peptide" evidence="6">
    <location>
        <begin position="1"/>
        <end position="28"/>
    </location>
</feature>
<keyword evidence="2" id="KW-0325">Glycoprotein</keyword>
<dbReference type="InterPro" id="IPR036772">
    <property type="entry name" value="SRCR-like_dom_sf"/>
</dbReference>
<feature type="disulfide bond" evidence="3">
    <location>
        <begin position="226"/>
        <end position="287"/>
    </location>
</feature>
<evidence type="ECO:0000256" key="1">
    <source>
        <dbReference type="ARBA" id="ARBA00023157"/>
    </source>
</evidence>
<keyword evidence="4" id="KW-0175">Coiled coil</keyword>
<dbReference type="OrthoDB" id="10066015at2759"/>
<organism evidence="8 9">
    <name type="scientific">Magallana gigas</name>
    <name type="common">Pacific oyster</name>
    <name type="synonym">Crassostrea gigas</name>
    <dbReference type="NCBI Taxonomy" id="29159"/>
    <lineage>
        <taxon>Eukaryota</taxon>
        <taxon>Metazoa</taxon>
        <taxon>Spiralia</taxon>
        <taxon>Lophotrochozoa</taxon>
        <taxon>Mollusca</taxon>
        <taxon>Bivalvia</taxon>
        <taxon>Autobranchia</taxon>
        <taxon>Pteriomorphia</taxon>
        <taxon>Ostreida</taxon>
        <taxon>Ostreoidea</taxon>
        <taxon>Ostreidae</taxon>
        <taxon>Magallana</taxon>
    </lineage>
</organism>
<feature type="coiled-coil region" evidence="4">
    <location>
        <begin position="95"/>
        <end position="122"/>
    </location>
</feature>
<feature type="disulfide bond" evidence="3">
    <location>
        <begin position="213"/>
        <end position="277"/>
    </location>
</feature>
<dbReference type="InterPro" id="IPR001190">
    <property type="entry name" value="SRCR"/>
</dbReference>
<dbReference type="PRINTS" id="PR00258">
    <property type="entry name" value="SPERACTRCPTR"/>
</dbReference>
<evidence type="ECO:0000256" key="2">
    <source>
        <dbReference type="ARBA" id="ARBA00023180"/>
    </source>
</evidence>
<dbReference type="SUPFAM" id="SSF56487">
    <property type="entry name" value="SRCR-like"/>
    <property type="match status" value="1"/>
</dbReference>
<feature type="compositionally biased region" description="Low complexity" evidence="5">
    <location>
        <begin position="142"/>
        <end position="164"/>
    </location>
</feature>
<dbReference type="EnsemblMetazoa" id="G27545.1">
    <property type="protein sequence ID" value="G27545.1:cds"/>
    <property type="gene ID" value="G27545"/>
</dbReference>
<sequence length="288" mass="31982">MTVKPSFTTCHVTCFILCVFLFVGSTHGHLQEEWKKYVDSQLLYLRSEILQYVKDHSFILNTLRALNWHLLTLRKDIKQLDAGRRILKVQMEYSLTNVTKHVDSIEEKLKDLEEIIANHQQNTVGPDVDTLEGSETVEKPVQTTTAKPTTAKPTTQKPTTQEPTTPEPTTPKPTTAEPTTPKPEGPKLRLAGSSTGNGGRVEVYHNGQWGTVCADNFERFEATVICKMLGFSGGTIRVYKESFGPGSGPIWLSNLGCRGDELSLFDCRSGGWGVHNCGHYEDAGVQCN</sequence>
<evidence type="ECO:0000256" key="3">
    <source>
        <dbReference type="PROSITE-ProRule" id="PRU00196"/>
    </source>
</evidence>
<protein>
    <recommendedName>
        <fullName evidence="7">SRCR domain-containing protein</fullName>
    </recommendedName>
</protein>
<dbReference type="PANTHER" id="PTHR48071">
    <property type="entry name" value="SRCR DOMAIN-CONTAINING PROTEIN"/>
    <property type="match status" value="1"/>
</dbReference>
<reference evidence="8" key="1">
    <citation type="submission" date="2022-08" db="UniProtKB">
        <authorList>
            <consortium name="EnsemblMetazoa"/>
        </authorList>
    </citation>
    <scope>IDENTIFICATION</scope>
    <source>
        <strain evidence="8">05x7-T-G4-1.051#20</strain>
    </source>
</reference>
<feature type="chain" id="PRO_5036505391" description="SRCR domain-containing protein" evidence="6">
    <location>
        <begin position="29"/>
        <end position="288"/>
    </location>
</feature>
<dbReference type="AlphaFoldDB" id="A0A8W8LDV6"/>
<name>A0A8W8LDV6_MAGGI</name>
<dbReference type="Proteomes" id="UP000005408">
    <property type="component" value="Unassembled WGS sequence"/>
</dbReference>
<evidence type="ECO:0000256" key="6">
    <source>
        <dbReference type="SAM" id="SignalP"/>
    </source>
</evidence>
<dbReference type="Pfam" id="PF00530">
    <property type="entry name" value="SRCR"/>
    <property type="match status" value="1"/>
</dbReference>